<dbReference type="GO" id="GO:0045892">
    <property type="term" value="P:negative regulation of DNA-templated transcription"/>
    <property type="evidence" value="ECO:0007669"/>
    <property type="project" value="TreeGrafter"/>
</dbReference>
<dbReference type="GO" id="GO:0003677">
    <property type="term" value="F:DNA binding"/>
    <property type="evidence" value="ECO:0007669"/>
    <property type="project" value="InterPro"/>
</dbReference>
<gene>
    <name evidence="3" type="ORF">SAMN05421806_13217</name>
</gene>
<dbReference type="OrthoDB" id="4147335at2"/>
<organism evidence="3 4">
    <name type="scientific">Streptomyces indicus</name>
    <dbReference type="NCBI Taxonomy" id="417292"/>
    <lineage>
        <taxon>Bacteria</taxon>
        <taxon>Bacillati</taxon>
        <taxon>Actinomycetota</taxon>
        <taxon>Actinomycetes</taxon>
        <taxon>Kitasatosporales</taxon>
        <taxon>Streptomycetaceae</taxon>
        <taxon>Streptomyces</taxon>
    </lineage>
</organism>
<protein>
    <submittedName>
        <fullName evidence="3">GntR family transcriptional regulator</fullName>
    </submittedName>
</protein>
<keyword evidence="4" id="KW-1185">Reference proteome</keyword>
<dbReference type="RefSeq" id="WP_093618165.1">
    <property type="nucleotide sequence ID" value="NZ_FNFF01000032.1"/>
</dbReference>
<dbReference type="AlphaFoldDB" id="A0A1G9JL89"/>
<dbReference type="STRING" id="417292.SAMN05421806_13217"/>
<dbReference type="InterPro" id="IPR011663">
    <property type="entry name" value="UTRA"/>
</dbReference>
<dbReference type="PANTHER" id="PTHR44846:SF17">
    <property type="entry name" value="GNTR-FAMILY TRANSCRIPTIONAL REGULATOR"/>
    <property type="match status" value="1"/>
</dbReference>
<dbReference type="SUPFAM" id="SSF64288">
    <property type="entry name" value="Chorismate lyase-like"/>
    <property type="match status" value="1"/>
</dbReference>
<evidence type="ECO:0000256" key="1">
    <source>
        <dbReference type="SAM" id="MobiDB-lite"/>
    </source>
</evidence>
<dbReference type="Gene3D" id="3.40.1410.10">
    <property type="entry name" value="Chorismate lyase-like"/>
    <property type="match status" value="1"/>
</dbReference>
<evidence type="ECO:0000259" key="2">
    <source>
        <dbReference type="SMART" id="SM00866"/>
    </source>
</evidence>
<dbReference type="SMART" id="SM00866">
    <property type="entry name" value="UTRA"/>
    <property type="match status" value="1"/>
</dbReference>
<dbReference type="EMBL" id="FNFF01000032">
    <property type="protein sequence ID" value="SDL38016.1"/>
    <property type="molecule type" value="Genomic_DNA"/>
</dbReference>
<dbReference type="PANTHER" id="PTHR44846">
    <property type="entry name" value="MANNOSYL-D-GLYCERATE TRANSPORT/METABOLISM SYSTEM REPRESSOR MNGR-RELATED"/>
    <property type="match status" value="1"/>
</dbReference>
<feature type="domain" description="UbiC transcription regulator-associated" evidence="2">
    <location>
        <begin position="40"/>
        <end position="180"/>
    </location>
</feature>
<proteinExistence type="predicted"/>
<name>A0A1G9JL89_9ACTN</name>
<dbReference type="InterPro" id="IPR028978">
    <property type="entry name" value="Chorismate_lyase_/UTRA_dom_sf"/>
</dbReference>
<feature type="compositionally biased region" description="Basic and acidic residues" evidence="1">
    <location>
        <begin position="21"/>
        <end position="40"/>
    </location>
</feature>
<accession>A0A1G9JL89</accession>
<evidence type="ECO:0000313" key="3">
    <source>
        <dbReference type="EMBL" id="SDL38016.1"/>
    </source>
</evidence>
<dbReference type="InterPro" id="IPR050679">
    <property type="entry name" value="Bact_HTH_transcr_reg"/>
</dbReference>
<evidence type="ECO:0000313" key="4">
    <source>
        <dbReference type="Proteomes" id="UP000199155"/>
    </source>
</evidence>
<feature type="region of interest" description="Disordered" evidence="1">
    <location>
        <begin position="21"/>
        <end position="46"/>
    </location>
</feature>
<reference evidence="3 4" key="1">
    <citation type="submission" date="2016-10" db="EMBL/GenBank/DDBJ databases">
        <authorList>
            <person name="de Groot N.N."/>
        </authorList>
    </citation>
    <scope>NUCLEOTIDE SEQUENCE [LARGE SCALE GENOMIC DNA]</scope>
    <source>
        <strain evidence="3 4">CGMCC 4.5727</strain>
    </source>
</reference>
<dbReference type="Pfam" id="PF07702">
    <property type="entry name" value="UTRA"/>
    <property type="match status" value="1"/>
</dbReference>
<sequence length="186" mass="19791">MAQNTIGANGGILRDARSRYRTENRESGGAHGAYESETRRGGGAPRAEVTVNRAEAPADVAELLGTEGPVVVRARRMFDGERLVQLADTWIPVDVAEAAGIEQVDTGAGGIISRMREAGYDQGAEAVEDVDQRPATADQAEALGVDEGELLLTVTHVGRTAEGRVVEVTRHTLGRGWTLRYAAPLD</sequence>
<dbReference type="Proteomes" id="UP000199155">
    <property type="component" value="Unassembled WGS sequence"/>
</dbReference>